<dbReference type="GO" id="GO:0000139">
    <property type="term" value="C:Golgi membrane"/>
    <property type="evidence" value="ECO:0007669"/>
    <property type="project" value="UniProtKB-SubCell"/>
</dbReference>
<dbReference type="GO" id="GO:0006891">
    <property type="term" value="P:intra-Golgi vesicle-mediated transport"/>
    <property type="evidence" value="ECO:0007669"/>
    <property type="project" value="InterPro"/>
</dbReference>
<keyword evidence="7" id="KW-1133">Transmembrane helix</keyword>
<gene>
    <name evidence="10" type="ORF">HK103_007452</name>
</gene>
<feature type="compositionally biased region" description="Basic and acidic residues" evidence="6">
    <location>
        <begin position="226"/>
        <end position="235"/>
    </location>
</feature>
<evidence type="ECO:0000256" key="1">
    <source>
        <dbReference type="ARBA" id="ARBA00004395"/>
    </source>
</evidence>
<dbReference type="GO" id="GO:0017119">
    <property type="term" value="C:Golgi transport complex"/>
    <property type="evidence" value="ECO:0007669"/>
    <property type="project" value="InterPro"/>
</dbReference>
<evidence type="ECO:0000256" key="4">
    <source>
        <dbReference type="ARBA" id="ARBA00023136"/>
    </source>
</evidence>
<comment type="subcellular location">
    <subcellularLocation>
        <location evidence="1">Golgi apparatus membrane</location>
        <topology evidence="1">Peripheral membrane protein</topology>
    </subcellularLocation>
</comment>
<feature type="domain" description="Conserved oligomeric Golgi complex subunit 5 helical" evidence="9">
    <location>
        <begin position="571"/>
        <end position="630"/>
    </location>
</feature>
<evidence type="ECO:0000256" key="5">
    <source>
        <dbReference type="SAM" id="Coils"/>
    </source>
</evidence>
<comment type="caution">
    <text evidence="10">The sequence shown here is derived from an EMBL/GenBank/DDBJ whole genome shotgun (WGS) entry which is preliminary data.</text>
</comment>
<evidence type="ECO:0000313" key="11">
    <source>
        <dbReference type="Proteomes" id="UP001210925"/>
    </source>
</evidence>
<dbReference type="AlphaFoldDB" id="A0AAD5UCL1"/>
<dbReference type="Proteomes" id="UP001210925">
    <property type="component" value="Unassembled WGS sequence"/>
</dbReference>
<feature type="region of interest" description="Disordered" evidence="6">
    <location>
        <begin position="221"/>
        <end position="240"/>
    </location>
</feature>
<dbReference type="Pfam" id="PF20649">
    <property type="entry name" value="COG5_C"/>
    <property type="match status" value="1"/>
</dbReference>
<feature type="coiled-coil region" evidence="5">
    <location>
        <begin position="445"/>
        <end position="472"/>
    </location>
</feature>
<name>A0AAD5UCL1_9FUNG</name>
<evidence type="ECO:0000256" key="3">
    <source>
        <dbReference type="ARBA" id="ARBA00023034"/>
    </source>
</evidence>
<dbReference type="Pfam" id="PF10392">
    <property type="entry name" value="COG5_N"/>
    <property type="match status" value="1"/>
</dbReference>
<dbReference type="InterPro" id="IPR048485">
    <property type="entry name" value="COG5_helical"/>
</dbReference>
<evidence type="ECO:0000256" key="6">
    <source>
        <dbReference type="SAM" id="MobiDB-lite"/>
    </source>
</evidence>
<dbReference type="InterPro" id="IPR019465">
    <property type="entry name" value="Cog5"/>
</dbReference>
<evidence type="ECO:0000259" key="8">
    <source>
        <dbReference type="Pfam" id="PF10392"/>
    </source>
</evidence>
<evidence type="ECO:0000259" key="9">
    <source>
        <dbReference type="Pfam" id="PF20649"/>
    </source>
</evidence>
<feature type="transmembrane region" description="Helical" evidence="7">
    <location>
        <begin position="151"/>
        <end position="167"/>
    </location>
</feature>
<organism evidence="10 11">
    <name type="scientific">Boothiomyces macroporosus</name>
    <dbReference type="NCBI Taxonomy" id="261099"/>
    <lineage>
        <taxon>Eukaryota</taxon>
        <taxon>Fungi</taxon>
        <taxon>Fungi incertae sedis</taxon>
        <taxon>Chytridiomycota</taxon>
        <taxon>Chytridiomycota incertae sedis</taxon>
        <taxon>Chytridiomycetes</taxon>
        <taxon>Rhizophydiales</taxon>
        <taxon>Terramycetaceae</taxon>
        <taxon>Boothiomyces</taxon>
    </lineage>
</organism>
<dbReference type="EMBL" id="JADGKB010000090">
    <property type="protein sequence ID" value="KAJ3254207.1"/>
    <property type="molecule type" value="Genomic_DNA"/>
</dbReference>
<evidence type="ECO:0000256" key="2">
    <source>
        <dbReference type="ARBA" id="ARBA00020974"/>
    </source>
</evidence>
<evidence type="ECO:0000313" key="10">
    <source>
        <dbReference type="EMBL" id="KAJ3254207.1"/>
    </source>
</evidence>
<keyword evidence="4 7" id="KW-0472">Membrane</keyword>
<keyword evidence="3" id="KW-0333">Golgi apparatus</keyword>
<proteinExistence type="predicted"/>
<evidence type="ECO:0000256" key="7">
    <source>
        <dbReference type="SAM" id="Phobius"/>
    </source>
</evidence>
<sequence>MSSGDQSLSLWENFIESIAQVLSKALTDKDTEALIVSFNALQERLRQLSVDNLKQLEESKSGRPKLCKHAGSCTGNCIRGWIRSFAITYALKYALGLVPSILTGKIFKRPELFVKLGGRDTTSFALFMSTFISSYKGILCMLRYYRKSNSAINAFVAGTFAGLSILLDKNRSRRVMIALYLSTRTFHFIFRWMWRHHVHKLFSKHIPDTSPIAERRFNSKTRQQLPRKEIKEKAPHSPVDSMEDIDARKSIRQMFGALTMMISSSQILYAYVCEPDTLTKSYLSFLITHGGVRALYPKKPRQYLDAMGSTIAGCAISPSSKFIEGVTNFRDAVPTGLPVDQLDALKDIIQQAPHEFVMCGLQHPPTMYCTKGAVTAFWGEWKRAFQLYAPLNLGNSFDSVKLAHELLKQKDYNATLTFNMDFLKKQINQQVLDSHVELLNGVKDLQELSDIFIAINEECEKLKRNYKKTKAKIVDPYEEMKKLIGEISDISKETDYLRSIQRFLQIYVRLEPVTSLEEYPRAALYIYEIGNHDFIVDSVLKEHGLSEDENILTELQKYNEISEKVRKQGLDWIEEGLKDAINSEVREYFWKAVSTTLEQEITAATKGSQFLRQVLEAGYPKLLRVFLELFNRVALLNNSQQNESNETALLLKTLSSFEAAYISRSSTRLLESVSSILPDRNVVRSLSAEDANKFFRTISSELHAVKFDGHLLSLIMKNVVKATNMFLQKIVILVNTDSPFSITGTIPAPVQLLKIDIINCLFTLSDNIWGLLADYESTVIDDAIDKLTTTIVNQMTHISEAIFLNLVAELQVVIAKVHKEDYKINKPPSLIQTGRPETSLYLHEYMAKVKWVFKEFLIKLQCKEYSQKWILTFCDHLMHLQLLHVSTMPAGDQGKLKIASDLTQIEYVFAQSLSIAHIQLEELKMSRQFKAYRKLLFLKLEKVPTFTAVDYIFVCHYLLLYSKAIPFPTVVCGWSEAEYVQYLERHSDMDIRKVIKKSLDLYLQHVEKEGLKETCIEFPVLRTVLSNWESSD</sequence>
<keyword evidence="7" id="KW-0812">Transmembrane</keyword>
<feature type="transmembrane region" description="Helical" evidence="7">
    <location>
        <begin position="124"/>
        <end position="145"/>
    </location>
</feature>
<dbReference type="InterPro" id="IPR049176">
    <property type="entry name" value="COG5_N"/>
</dbReference>
<reference evidence="10" key="1">
    <citation type="submission" date="2020-05" db="EMBL/GenBank/DDBJ databases">
        <title>Phylogenomic resolution of chytrid fungi.</title>
        <authorList>
            <person name="Stajich J.E."/>
            <person name="Amses K."/>
            <person name="Simmons R."/>
            <person name="Seto K."/>
            <person name="Myers J."/>
            <person name="Bonds A."/>
            <person name="Quandt C.A."/>
            <person name="Barry K."/>
            <person name="Liu P."/>
            <person name="Grigoriev I."/>
            <person name="Longcore J.E."/>
            <person name="James T.Y."/>
        </authorList>
    </citation>
    <scope>NUCLEOTIDE SEQUENCE</scope>
    <source>
        <strain evidence="10">PLAUS21</strain>
    </source>
</reference>
<dbReference type="PANTHER" id="PTHR13228:SF3">
    <property type="entry name" value="CONSERVED OLIGOMERIC GOLGI COMPLEX SUBUNIT 5"/>
    <property type="match status" value="1"/>
</dbReference>
<keyword evidence="5" id="KW-0175">Coiled coil</keyword>
<feature type="domain" description="Conserved oligomeric Golgi complex subunit 5 N-terminal" evidence="8">
    <location>
        <begin position="393"/>
        <end position="510"/>
    </location>
</feature>
<keyword evidence="11" id="KW-1185">Reference proteome</keyword>
<feature type="transmembrane region" description="Helical" evidence="7">
    <location>
        <begin position="81"/>
        <end position="103"/>
    </location>
</feature>
<accession>A0AAD5UCL1</accession>
<protein>
    <recommendedName>
        <fullName evidence="2">Conserved oligomeric Golgi complex subunit 5</fullName>
    </recommendedName>
</protein>
<dbReference type="PANTHER" id="PTHR13228">
    <property type="entry name" value="CONSERVED OLIGOMERIC GOLGI COMPLEX COMPONENT 5"/>
    <property type="match status" value="1"/>
</dbReference>